<keyword evidence="8" id="KW-0677">Repeat</keyword>
<evidence type="ECO:0000256" key="5">
    <source>
        <dbReference type="ARBA" id="ARBA00022679"/>
    </source>
</evidence>
<evidence type="ECO:0000256" key="17">
    <source>
        <dbReference type="PIRSR" id="PIRSR000666-1"/>
    </source>
</evidence>
<dbReference type="Gene3D" id="2.60.40.1770">
    <property type="entry name" value="ephrin a2 ectodomain"/>
    <property type="match status" value="1"/>
</dbReference>
<dbReference type="PROSITE" id="PS50011">
    <property type="entry name" value="PROTEIN_KINASE_DOM"/>
    <property type="match status" value="1"/>
</dbReference>
<organism evidence="26 27">
    <name type="scientific">Petromyzon marinus</name>
    <name type="common">Sea lamprey</name>
    <dbReference type="NCBI Taxonomy" id="7757"/>
    <lineage>
        <taxon>Eukaryota</taxon>
        <taxon>Metazoa</taxon>
        <taxon>Chordata</taxon>
        <taxon>Craniata</taxon>
        <taxon>Vertebrata</taxon>
        <taxon>Cyclostomata</taxon>
        <taxon>Hyperoartia</taxon>
        <taxon>Petromyzontiformes</taxon>
        <taxon>Petromyzontidae</taxon>
        <taxon>Petromyzon</taxon>
    </lineage>
</organism>
<evidence type="ECO:0000256" key="21">
    <source>
        <dbReference type="SAM" id="MobiDB-lite"/>
    </source>
</evidence>
<dbReference type="InterPro" id="IPR017441">
    <property type="entry name" value="Protein_kinase_ATP_BS"/>
</dbReference>
<keyword evidence="15" id="KW-0675">Receptor</keyword>
<dbReference type="SMART" id="SM00615">
    <property type="entry name" value="EPH_lbd"/>
    <property type="match status" value="1"/>
</dbReference>
<keyword evidence="3" id="KW-1003">Cell membrane</keyword>
<evidence type="ECO:0000256" key="11">
    <source>
        <dbReference type="ARBA" id="ARBA00022840"/>
    </source>
</evidence>
<dbReference type="InterPro" id="IPR003961">
    <property type="entry name" value="FN3_dom"/>
</dbReference>
<dbReference type="SMART" id="SM00060">
    <property type="entry name" value="FN3"/>
    <property type="match status" value="2"/>
</dbReference>
<feature type="disulfide bond" evidence="19">
    <location>
        <begin position="88"/>
        <end position="102"/>
    </location>
</feature>
<sequence length="979" mass="106238">MAHNAISIDIKVDLLDTETAQGDLGWVAFPPDGWQQATSGQRSRPRLYQAQCRPAVPRQDKWLRTAWIPRGDARRIFLEFRFSLRRRCPRRLPAAAASAAGCDDDTLDVYYRESDDPGDVAAGVFADDERRLFSKVDVVGSGGSEVEAAGDVGPLSRGGLRLAFRDTGACAWLASVRVYRRRCPALAVHLAEFPDAPAAGDGPWALSEVTGACVGHALRPEGEPEPAMFCNADGEWEGHPGSCVCRAGYQQAGNACQGDALGFVLVDSSSLTLERDVERPSGPPTHSLAHSPTHGSYKETAQDSSCSRCPPHSTGSVIGATSCTCHDGYFRPSGEPQSVACAKPPSAPRDVVTSPLSAAASVTLRWSPPANPGGRSDLAYSVVCRLHPPPLRGGGGERGQEPAPPCGPAVRFRPPLPLTNAKVEVSGLRENAAYTLEVHATNGVSRLSGVPSAFAAVHVATSRDPPSPVVRVHTENVSEDAVLLTWAEPEQPNGIVMDYEVKCFDEDDDDEREVMRLISSVPSITVTGLRHAAVYSLQVRARNAAGYGDYSPTLHFQTSPALSEGCVCNSFPPPPPAQATQEVTLWASLLSAGLVGLMLLIAAACIIVKKRRRSRRRSGHWQAAESEPREERRPRFYSVRVKMPGFRLYIDPHDYDEPSDALREFATEIDASRIKLGRVIGAGEFGKVHVGYLKRQGSSGGAATVRVAIKTLKGGSSKQQQQQDFLCEASIMGQFEHDNIVRLEGVVTKSKPVMIITEFMENHSLDLFLRMKKGHLVVTQLLGMLRDVASGMEYLSRRGYVHRDLAARNVLVSGELTCKVSDFGLSRTLLLDADPEGAYTSRGGKIPIRWTAPEAIAQLRFTSASDVWSYGIVMWEVTSYGERPYWDMSNRDVMEAVEGGWRLPCPMDCPMLLRHLMLSCWQEESSWRPSFSRLVTAVTDALHDTASLSSPAAVASIHGDAFSPPTPTPIPPPSPPTRL</sequence>
<dbReference type="InterPro" id="IPR036116">
    <property type="entry name" value="FN3_sf"/>
</dbReference>
<dbReference type="InterPro" id="IPR016257">
    <property type="entry name" value="Tyr_kinase_ephrin_rcpt"/>
</dbReference>
<feature type="binding site" evidence="18">
    <location>
        <begin position="680"/>
        <end position="688"/>
    </location>
    <ligand>
        <name>ATP</name>
        <dbReference type="ChEBI" id="CHEBI:30616"/>
    </ligand>
</feature>
<dbReference type="GO" id="GO:0030425">
    <property type="term" value="C:dendrite"/>
    <property type="evidence" value="ECO:0007669"/>
    <property type="project" value="TreeGrafter"/>
</dbReference>
<dbReference type="InterPro" id="IPR001245">
    <property type="entry name" value="Ser-Thr/Tyr_kinase_cat_dom"/>
</dbReference>
<evidence type="ECO:0000313" key="26">
    <source>
        <dbReference type="Proteomes" id="UP001318040"/>
    </source>
</evidence>
<keyword evidence="11 18" id="KW-0067">ATP-binding</keyword>
<dbReference type="Gene3D" id="2.10.50.10">
    <property type="entry name" value="Tumor Necrosis Factor Receptor, subunit A, domain 2"/>
    <property type="match status" value="1"/>
</dbReference>
<dbReference type="InterPro" id="IPR013783">
    <property type="entry name" value="Ig-like_fold"/>
</dbReference>
<evidence type="ECO:0000256" key="7">
    <source>
        <dbReference type="ARBA" id="ARBA00022729"/>
    </source>
</evidence>
<feature type="disulfide bond" evidence="19">
    <location>
        <begin position="52"/>
        <end position="170"/>
    </location>
</feature>
<name>A0AAJ7WKD8_PETMA</name>
<dbReference type="GO" id="GO:0005524">
    <property type="term" value="F:ATP binding"/>
    <property type="evidence" value="ECO:0007669"/>
    <property type="project" value="UniProtKB-UniRule"/>
</dbReference>
<keyword evidence="9 18" id="KW-0547">Nucleotide-binding</keyword>
<feature type="domain" description="Fibronectin type-III" evidence="24">
    <location>
        <begin position="347"/>
        <end position="464"/>
    </location>
</feature>
<dbReference type="Gene3D" id="3.30.200.20">
    <property type="entry name" value="Phosphorylase Kinase, domain 1"/>
    <property type="match status" value="1"/>
</dbReference>
<dbReference type="InterPro" id="IPR008979">
    <property type="entry name" value="Galactose-bd-like_sf"/>
</dbReference>
<feature type="domain" description="Protein kinase" evidence="23">
    <location>
        <begin position="674"/>
        <end position="946"/>
    </location>
</feature>
<keyword evidence="7" id="KW-0732">Signal</keyword>
<evidence type="ECO:0000259" key="23">
    <source>
        <dbReference type="PROSITE" id="PS50011"/>
    </source>
</evidence>
<evidence type="ECO:0000256" key="15">
    <source>
        <dbReference type="ARBA" id="ARBA00023170"/>
    </source>
</evidence>
<keyword evidence="6 22" id="KW-0812">Transmembrane</keyword>
<evidence type="ECO:0000256" key="2">
    <source>
        <dbReference type="ARBA" id="ARBA00011902"/>
    </source>
</evidence>
<evidence type="ECO:0000256" key="1">
    <source>
        <dbReference type="ARBA" id="ARBA00004251"/>
    </source>
</evidence>
<dbReference type="Proteomes" id="UP001318040">
    <property type="component" value="Unplaced"/>
</dbReference>
<dbReference type="PANTHER" id="PTHR46877">
    <property type="entry name" value="EPH RECEPTOR A5"/>
    <property type="match status" value="1"/>
</dbReference>
<comment type="subcellular location">
    <subcellularLocation>
        <location evidence="1">Cell membrane</location>
        <topology evidence="1">Single-pass type I membrane protein</topology>
    </subcellularLocation>
</comment>
<evidence type="ECO:0000256" key="6">
    <source>
        <dbReference type="ARBA" id="ARBA00022692"/>
    </source>
</evidence>
<feature type="domain" description="Fibronectin type-III" evidence="24">
    <location>
        <begin position="465"/>
        <end position="561"/>
    </location>
</feature>
<feature type="region of interest" description="Disordered" evidence="21">
    <location>
        <begin position="274"/>
        <end position="309"/>
    </location>
</feature>
<evidence type="ECO:0000256" key="18">
    <source>
        <dbReference type="PIRSR" id="PIRSR000666-2"/>
    </source>
</evidence>
<feature type="region of interest" description="Disordered" evidence="21">
    <location>
        <begin position="391"/>
        <end position="412"/>
    </location>
</feature>
<dbReference type="Gene3D" id="1.10.510.10">
    <property type="entry name" value="Transferase(Phosphotransferase) domain 1"/>
    <property type="match status" value="1"/>
</dbReference>
<dbReference type="InterPro" id="IPR027936">
    <property type="entry name" value="Eph_TM"/>
</dbReference>
<dbReference type="SUPFAM" id="SSF49785">
    <property type="entry name" value="Galactose-binding domain-like"/>
    <property type="match status" value="1"/>
</dbReference>
<dbReference type="Pfam" id="PF25599">
    <property type="entry name" value="Ephrin_CRD"/>
    <property type="match status" value="1"/>
</dbReference>
<feature type="transmembrane region" description="Helical" evidence="22">
    <location>
        <begin position="585"/>
        <end position="608"/>
    </location>
</feature>
<protein>
    <recommendedName>
        <fullName evidence="2">receptor protein-tyrosine kinase</fullName>
        <ecNumber evidence="2">2.7.10.1</ecNumber>
    </recommendedName>
</protein>
<dbReference type="PROSITE" id="PS51550">
    <property type="entry name" value="EPH_LBD"/>
    <property type="match status" value="1"/>
</dbReference>
<evidence type="ECO:0000259" key="25">
    <source>
        <dbReference type="PROSITE" id="PS51550"/>
    </source>
</evidence>
<dbReference type="Pfam" id="PF00041">
    <property type="entry name" value="fn3"/>
    <property type="match status" value="1"/>
</dbReference>
<evidence type="ECO:0000256" key="12">
    <source>
        <dbReference type="ARBA" id="ARBA00022989"/>
    </source>
</evidence>
<dbReference type="PANTHER" id="PTHR46877:SF14">
    <property type="entry name" value="RECEPTOR PROTEIN-TYROSINE KINASE"/>
    <property type="match status" value="1"/>
</dbReference>
<feature type="region of interest" description="Disordered" evidence="21">
    <location>
        <begin position="960"/>
        <end position="979"/>
    </location>
</feature>
<evidence type="ECO:0000256" key="10">
    <source>
        <dbReference type="ARBA" id="ARBA00022777"/>
    </source>
</evidence>
<dbReference type="InterPro" id="IPR001090">
    <property type="entry name" value="Ephrin_rcpt_lig-bd_dom"/>
</dbReference>
<dbReference type="EC" id="2.7.10.1" evidence="2"/>
<reference evidence="27" key="1">
    <citation type="submission" date="2025-08" db="UniProtKB">
        <authorList>
            <consortium name="RefSeq"/>
        </authorList>
    </citation>
    <scope>IDENTIFICATION</scope>
    <source>
        <tissue evidence="27">Sperm</tissue>
    </source>
</reference>
<dbReference type="PROSITE" id="PS00107">
    <property type="entry name" value="PROTEIN_KINASE_ATP"/>
    <property type="match status" value="1"/>
</dbReference>
<dbReference type="FunFam" id="3.30.200.20:FF:000802">
    <property type="entry name" value="Ephrin receptor 1"/>
    <property type="match status" value="1"/>
</dbReference>
<feature type="active site" description="Proton acceptor" evidence="17">
    <location>
        <position position="804"/>
    </location>
</feature>
<dbReference type="SUPFAM" id="SSF56112">
    <property type="entry name" value="Protein kinase-like (PK-like)"/>
    <property type="match status" value="1"/>
</dbReference>
<keyword evidence="13 22" id="KW-0472">Membrane</keyword>
<keyword evidence="26" id="KW-1185">Reference proteome</keyword>
<keyword evidence="12 22" id="KW-1133">Transmembrane helix</keyword>
<dbReference type="FunFam" id="1.10.510.10:FF:000268">
    <property type="entry name" value="Receptor protein-tyrosine kinase"/>
    <property type="match status" value="1"/>
</dbReference>
<dbReference type="AlphaFoldDB" id="A0AAJ7WKD8"/>
<evidence type="ECO:0000256" key="14">
    <source>
        <dbReference type="ARBA" id="ARBA00023137"/>
    </source>
</evidence>
<keyword evidence="14" id="KW-0829">Tyrosine-protein kinase</keyword>
<accession>A0AAJ7WKD8</accession>
<dbReference type="PROSITE" id="PS50853">
    <property type="entry name" value="FN3"/>
    <property type="match status" value="2"/>
</dbReference>
<evidence type="ECO:0000259" key="24">
    <source>
        <dbReference type="PROSITE" id="PS50853"/>
    </source>
</evidence>
<dbReference type="Gene3D" id="2.60.120.260">
    <property type="entry name" value="Galactose-binding domain-like"/>
    <property type="match status" value="1"/>
</dbReference>
<dbReference type="SUPFAM" id="SSF49265">
    <property type="entry name" value="Fibronectin type III"/>
    <property type="match status" value="1"/>
</dbReference>
<evidence type="ECO:0000256" key="4">
    <source>
        <dbReference type="ARBA" id="ARBA00022553"/>
    </source>
</evidence>
<evidence type="ECO:0000313" key="27">
    <source>
        <dbReference type="RefSeq" id="XP_032800707.1"/>
    </source>
</evidence>
<feature type="compositionally biased region" description="Pro residues" evidence="21">
    <location>
        <begin position="964"/>
        <end position="979"/>
    </location>
</feature>
<dbReference type="SMART" id="SM00219">
    <property type="entry name" value="TyrKc"/>
    <property type="match status" value="1"/>
</dbReference>
<feature type="binding site" evidence="18 20">
    <location>
        <position position="710"/>
    </location>
    <ligand>
        <name>ATP</name>
        <dbReference type="ChEBI" id="CHEBI:30616"/>
    </ligand>
</feature>
<keyword evidence="5" id="KW-0808">Transferase</keyword>
<dbReference type="KEGG" id="pmrn:116937721"/>
<evidence type="ECO:0000256" key="13">
    <source>
        <dbReference type="ARBA" id="ARBA00023136"/>
    </source>
</evidence>
<feature type="domain" description="Eph LBD" evidence="25">
    <location>
        <begin position="11"/>
        <end position="188"/>
    </location>
</feature>
<evidence type="ECO:0000256" key="19">
    <source>
        <dbReference type="PIRSR" id="PIRSR000666-3"/>
    </source>
</evidence>
<gene>
    <name evidence="27" type="primary">LOC116937721</name>
</gene>
<dbReference type="Pfam" id="PF01404">
    <property type="entry name" value="Ephrin_lbd"/>
    <property type="match status" value="1"/>
</dbReference>
<keyword evidence="19" id="KW-1015">Disulfide bond</keyword>
<dbReference type="CDD" id="cd00063">
    <property type="entry name" value="FN3"/>
    <property type="match status" value="2"/>
</dbReference>
<evidence type="ECO:0000256" key="9">
    <source>
        <dbReference type="ARBA" id="ARBA00022741"/>
    </source>
</evidence>
<evidence type="ECO:0000256" key="16">
    <source>
        <dbReference type="ARBA" id="ARBA00023180"/>
    </source>
</evidence>
<keyword evidence="4" id="KW-0597">Phosphoprotein</keyword>
<evidence type="ECO:0000256" key="8">
    <source>
        <dbReference type="ARBA" id="ARBA00022737"/>
    </source>
</evidence>
<proteinExistence type="predicted"/>
<evidence type="ECO:0000256" key="22">
    <source>
        <dbReference type="SAM" id="Phobius"/>
    </source>
</evidence>
<dbReference type="InterPro" id="IPR008266">
    <property type="entry name" value="Tyr_kinase_AS"/>
</dbReference>
<keyword evidence="16" id="KW-0325">Glycoprotein</keyword>
<dbReference type="PROSITE" id="PS00109">
    <property type="entry name" value="PROTEIN_KINASE_TYR"/>
    <property type="match status" value="1"/>
</dbReference>
<dbReference type="InterPro" id="IPR000719">
    <property type="entry name" value="Prot_kinase_dom"/>
</dbReference>
<dbReference type="Pfam" id="PF07714">
    <property type="entry name" value="PK_Tyr_Ser-Thr"/>
    <property type="match status" value="1"/>
</dbReference>
<dbReference type="Gene3D" id="2.60.40.10">
    <property type="entry name" value="Immunoglobulins"/>
    <property type="match status" value="2"/>
</dbReference>
<dbReference type="Pfam" id="PF14575">
    <property type="entry name" value="EphA2_TM"/>
    <property type="match status" value="1"/>
</dbReference>
<dbReference type="PRINTS" id="PR00109">
    <property type="entry name" value="TYRKINASE"/>
</dbReference>
<dbReference type="GO" id="GO:0005886">
    <property type="term" value="C:plasma membrane"/>
    <property type="evidence" value="ECO:0007669"/>
    <property type="project" value="UniProtKB-SubCell"/>
</dbReference>
<evidence type="ECO:0000256" key="3">
    <source>
        <dbReference type="ARBA" id="ARBA00022475"/>
    </source>
</evidence>
<dbReference type="RefSeq" id="XP_032800707.1">
    <property type="nucleotide sequence ID" value="XM_032944816.1"/>
</dbReference>
<dbReference type="InterPro" id="IPR050449">
    <property type="entry name" value="Ephrin_rcpt_TKs"/>
</dbReference>
<evidence type="ECO:0000256" key="20">
    <source>
        <dbReference type="PROSITE-ProRule" id="PRU10141"/>
    </source>
</evidence>
<keyword evidence="10" id="KW-0418">Kinase</keyword>
<dbReference type="GO" id="GO:0005005">
    <property type="term" value="F:transmembrane-ephrin receptor activity"/>
    <property type="evidence" value="ECO:0007669"/>
    <property type="project" value="TreeGrafter"/>
</dbReference>
<dbReference type="GO" id="GO:0007411">
    <property type="term" value="P:axon guidance"/>
    <property type="evidence" value="ECO:0007669"/>
    <property type="project" value="TreeGrafter"/>
</dbReference>
<dbReference type="InterPro" id="IPR011009">
    <property type="entry name" value="Kinase-like_dom_sf"/>
</dbReference>
<dbReference type="PIRSF" id="PIRSF000666">
    <property type="entry name" value="TyrPK_ephrin_receptor"/>
    <property type="match status" value="1"/>
</dbReference>
<dbReference type="InterPro" id="IPR020635">
    <property type="entry name" value="Tyr_kinase_cat_dom"/>
</dbReference>